<comment type="caution">
    <text evidence="4">The sequence shown here is derived from an EMBL/GenBank/DDBJ whole genome shotgun (WGS) entry which is preliminary data.</text>
</comment>
<dbReference type="EMBL" id="BSNJ01000001">
    <property type="protein sequence ID" value="GLQ19741.1"/>
    <property type="molecule type" value="Genomic_DNA"/>
</dbReference>
<dbReference type="Proteomes" id="UP001161390">
    <property type="component" value="Unassembled WGS sequence"/>
</dbReference>
<dbReference type="RefSeq" id="WP_284369657.1">
    <property type="nucleotide sequence ID" value="NZ_BSNJ01000001.1"/>
</dbReference>
<feature type="domain" description="DUF218" evidence="3">
    <location>
        <begin position="63"/>
        <end position="185"/>
    </location>
</feature>
<dbReference type="Pfam" id="PF02698">
    <property type="entry name" value="DUF218"/>
    <property type="match status" value="1"/>
</dbReference>
<reference evidence="4" key="2">
    <citation type="submission" date="2023-01" db="EMBL/GenBank/DDBJ databases">
        <title>Draft genome sequence of Algimonas porphyrae strain NBRC 108216.</title>
        <authorList>
            <person name="Sun Q."/>
            <person name="Mori K."/>
        </authorList>
    </citation>
    <scope>NUCLEOTIDE SEQUENCE</scope>
    <source>
        <strain evidence="4">NBRC 108216</strain>
    </source>
</reference>
<keyword evidence="5" id="KW-1185">Reference proteome</keyword>
<sequence>MTGQRRRHPETEAELRRSGGGPRRLFVFLTALLFGGLTGGFLAFAHYVDGITVPVDLPAADGVVVWTGPGGGRLERAGALIEYGRGERLLVSGVNRSLTLDSVARLSGVTADTAECCVDIDYAALDTRGNARETVAWAQALGYDHIILVTSAYHMPRALVELSHAMGGLHVTPVAVQPTDTADWWTDLPRFRRLAGEYAKYLLSLARGRPVNEAGRAPVLKDPLPDAEISSDPVTPNQNAE</sequence>
<dbReference type="InterPro" id="IPR003848">
    <property type="entry name" value="DUF218"/>
</dbReference>
<feature type="region of interest" description="Disordered" evidence="1">
    <location>
        <begin position="216"/>
        <end position="241"/>
    </location>
</feature>
<organism evidence="4 5">
    <name type="scientific">Algimonas porphyrae</name>
    <dbReference type="NCBI Taxonomy" id="1128113"/>
    <lineage>
        <taxon>Bacteria</taxon>
        <taxon>Pseudomonadati</taxon>
        <taxon>Pseudomonadota</taxon>
        <taxon>Alphaproteobacteria</taxon>
        <taxon>Maricaulales</taxon>
        <taxon>Robiginitomaculaceae</taxon>
        <taxon>Algimonas</taxon>
    </lineage>
</organism>
<accession>A0ABQ5UX08</accession>
<name>A0ABQ5UX08_9PROT</name>
<keyword evidence="2" id="KW-1133">Transmembrane helix</keyword>
<evidence type="ECO:0000313" key="4">
    <source>
        <dbReference type="EMBL" id="GLQ19741.1"/>
    </source>
</evidence>
<feature type="transmembrane region" description="Helical" evidence="2">
    <location>
        <begin position="25"/>
        <end position="48"/>
    </location>
</feature>
<evidence type="ECO:0000259" key="3">
    <source>
        <dbReference type="Pfam" id="PF02698"/>
    </source>
</evidence>
<proteinExistence type="predicted"/>
<protein>
    <recommendedName>
        <fullName evidence="3">DUF218 domain-containing protein</fullName>
    </recommendedName>
</protein>
<gene>
    <name evidence="4" type="ORF">GCM10007854_06960</name>
</gene>
<evidence type="ECO:0000256" key="1">
    <source>
        <dbReference type="SAM" id="MobiDB-lite"/>
    </source>
</evidence>
<evidence type="ECO:0000313" key="5">
    <source>
        <dbReference type="Proteomes" id="UP001161390"/>
    </source>
</evidence>
<dbReference type="CDD" id="cd06259">
    <property type="entry name" value="YdcF-like"/>
    <property type="match status" value="1"/>
</dbReference>
<reference evidence="4" key="1">
    <citation type="journal article" date="2014" name="Int. J. Syst. Evol. Microbiol.">
        <title>Complete genome of a new Firmicutes species belonging to the dominant human colonic microbiota ('Ruminococcus bicirculans') reveals two chromosomes and a selective capacity to utilize plant glucans.</title>
        <authorList>
            <consortium name="NISC Comparative Sequencing Program"/>
            <person name="Wegmann U."/>
            <person name="Louis P."/>
            <person name="Goesmann A."/>
            <person name="Henrissat B."/>
            <person name="Duncan S.H."/>
            <person name="Flint H.J."/>
        </authorList>
    </citation>
    <scope>NUCLEOTIDE SEQUENCE</scope>
    <source>
        <strain evidence="4">NBRC 108216</strain>
    </source>
</reference>
<feature type="compositionally biased region" description="Polar residues" evidence="1">
    <location>
        <begin position="232"/>
        <end position="241"/>
    </location>
</feature>
<evidence type="ECO:0000256" key="2">
    <source>
        <dbReference type="SAM" id="Phobius"/>
    </source>
</evidence>
<keyword evidence="2" id="KW-0472">Membrane</keyword>
<keyword evidence="2" id="KW-0812">Transmembrane</keyword>